<comment type="caution">
    <text evidence="2">The sequence shown here is derived from an EMBL/GenBank/DDBJ whole genome shotgun (WGS) entry which is preliminary data.</text>
</comment>
<evidence type="ECO:0000313" key="2">
    <source>
        <dbReference type="EMBL" id="KAI5346227.1"/>
    </source>
</evidence>
<protein>
    <submittedName>
        <fullName evidence="2">Uncharacterized protein</fullName>
    </submittedName>
</protein>
<dbReference type="EMBL" id="JAJFAZ020000002">
    <property type="protein sequence ID" value="KAI5346227.1"/>
    <property type="molecule type" value="Genomic_DNA"/>
</dbReference>
<evidence type="ECO:0000256" key="1">
    <source>
        <dbReference type="SAM" id="MobiDB-lite"/>
    </source>
</evidence>
<evidence type="ECO:0000313" key="3">
    <source>
        <dbReference type="Proteomes" id="UP001054821"/>
    </source>
</evidence>
<keyword evidence="3" id="KW-1185">Reference proteome</keyword>
<dbReference type="AlphaFoldDB" id="A0AAD4WPQ6"/>
<feature type="compositionally biased region" description="Basic and acidic residues" evidence="1">
    <location>
        <begin position="7"/>
        <end position="17"/>
    </location>
</feature>
<feature type="region of interest" description="Disordered" evidence="1">
    <location>
        <begin position="1"/>
        <end position="32"/>
    </location>
</feature>
<gene>
    <name evidence="2" type="ORF">L3X38_014106</name>
</gene>
<name>A0AAD4WPQ6_PRUDU</name>
<sequence length="146" mass="15697">MSFGIAQRKEKAVDDKQATISEGANAKSTDSHAPAEVGSCAVTCANARGTSQHASNSTRAANTCHYVDFLMHDTAAFEQHVSYNSEASTFGRGHQVAEVSTSRPSEEVLNVVTKRERLLMAQPTGPVFGVGHLMPNMLTEYELAKI</sequence>
<proteinExistence type="predicted"/>
<organism evidence="2 3">
    <name type="scientific">Prunus dulcis</name>
    <name type="common">Almond</name>
    <name type="synonym">Amygdalus dulcis</name>
    <dbReference type="NCBI Taxonomy" id="3755"/>
    <lineage>
        <taxon>Eukaryota</taxon>
        <taxon>Viridiplantae</taxon>
        <taxon>Streptophyta</taxon>
        <taxon>Embryophyta</taxon>
        <taxon>Tracheophyta</taxon>
        <taxon>Spermatophyta</taxon>
        <taxon>Magnoliopsida</taxon>
        <taxon>eudicotyledons</taxon>
        <taxon>Gunneridae</taxon>
        <taxon>Pentapetalae</taxon>
        <taxon>rosids</taxon>
        <taxon>fabids</taxon>
        <taxon>Rosales</taxon>
        <taxon>Rosaceae</taxon>
        <taxon>Amygdaloideae</taxon>
        <taxon>Amygdaleae</taxon>
        <taxon>Prunus</taxon>
    </lineage>
</organism>
<reference evidence="2 3" key="1">
    <citation type="journal article" date="2022" name="G3 (Bethesda)">
        <title>Whole-genome sequence and methylome profiling of the almond [Prunus dulcis (Mill.) D.A. Webb] cultivar 'Nonpareil'.</title>
        <authorList>
            <person name="D'Amico-Willman K.M."/>
            <person name="Ouma W.Z."/>
            <person name="Meulia T."/>
            <person name="Sideli G.M."/>
            <person name="Gradziel T.M."/>
            <person name="Fresnedo-Ramirez J."/>
        </authorList>
    </citation>
    <scope>NUCLEOTIDE SEQUENCE [LARGE SCALE GENOMIC DNA]</scope>
    <source>
        <strain evidence="2">Clone GOH B32 T37-40</strain>
    </source>
</reference>
<dbReference type="Proteomes" id="UP001054821">
    <property type="component" value="Chromosome 2"/>
</dbReference>
<accession>A0AAD4WPQ6</accession>
<feature type="compositionally biased region" description="Polar residues" evidence="1">
    <location>
        <begin position="18"/>
        <end position="28"/>
    </location>
</feature>